<evidence type="ECO:0000313" key="5">
    <source>
        <dbReference type="Proteomes" id="UP000277580"/>
    </source>
</evidence>
<dbReference type="PANTHER" id="PTHR13318:SF95">
    <property type="entry name" value="F-BOX PROTEIN YLR352W"/>
    <property type="match status" value="1"/>
</dbReference>
<reference evidence="4 5" key="1">
    <citation type="journal article" date="2018" name="Nat. Ecol. Evol.">
        <title>Pezizomycetes genomes reveal the molecular basis of ectomycorrhizal truffle lifestyle.</title>
        <authorList>
            <person name="Murat C."/>
            <person name="Payen T."/>
            <person name="Noel B."/>
            <person name="Kuo A."/>
            <person name="Morin E."/>
            <person name="Chen J."/>
            <person name="Kohler A."/>
            <person name="Krizsan K."/>
            <person name="Balestrini R."/>
            <person name="Da Silva C."/>
            <person name="Montanini B."/>
            <person name="Hainaut M."/>
            <person name="Levati E."/>
            <person name="Barry K.W."/>
            <person name="Belfiori B."/>
            <person name="Cichocki N."/>
            <person name="Clum A."/>
            <person name="Dockter R.B."/>
            <person name="Fauchery L."/>
            <person name="Guy J."/>
            <person name="Iotti M."/>
            <person name="Le Tacon F."/>
            <person name="Lindquist E.A."/>
            <person name="Lipzen A."/>
            <person name="Malagnac F."/>
            <person name="Mello A."/>
            <person name="Molinier V."/>
            <person name="Miyauchi S."/>
            <person name="Poulain J."/>
            <person name="Riccioni C."/>
            <person name="Rubini A."/>
            <person name="Sitrit Y."/>
            <person name="Splivallo R."/>
            <person name="Traeger S."/>
            <person name="Wang M."/>
            <person name="Zifcakova L."/>
            <person name="Wipf D."/>
            <person name="Zambonelli A."/>
            <person name="Paolocci F."/>
            <person name="Nowrousian M."/>
            <person name="Ottonello S."/>
            <person name="Baldrian P."/>
            <person name="Spatafora J.W."/>
            <person name="Henrissat B."/>
            <person name="Nagy L.G."/>
            <person name="Aury J.M."/>
            <person name="Wincker P."/>
            <person name="Grigoriev I.V."/>
            <person name="Bonfante P."/>
            <person name="Martin F.M."/>
        </authorList>
    </citation>
    <scope>NUCLEOTIDE SEQUENCE [LARGE SCALE GENOMIC DNA]</scope>
    <source>
        <strain evidence="4 5">CCBAS932</strain>
    </source>
</reference>
<protein>
    <submittedName>
        <fullName evidence="4">RNI-like protein</fullName>
    </submittedName>
</protein>
<feature type="domain" description="F-box" evidence="2">
    <location>
        <begin position="86"/>
        <end position="129"/>
    </location>
</feature>
<dbReference type="Proteomes" id="UP000277580">
    <property type="component" value="Unassembled WGS sequence"/>
</dbReference>
<feature type="region of interest" description="Disordered" evidence="1">
    <location>
        <begin position="1"/>
        <end position="26"/>
    </location>
</feature>
<dbReference type="PANTHER" id="PTHR13318">
    <property type="entry name" value="PARTNER OF PAIRED, ISOFORM B-RELATED"/>
    <property type="match status" value="1"/>
</dbReference>
<dbReference type="Pfam" id="PF25372">
    <property type="entry name" value="DUF7885"/>
    <property type="match status" value="1"/>
</dbReference>
<organism evidence="4 5">
    <name type="scientific">Morchella conica CCBAS932</name>
    <dbReference type="NCBI Taxonomy" id="1392247"/>
    <lineage>
        <taxon>Eukaryota</taxon>
        <taxon>Fungi</taxon>
        <taxon>Dikarya</taxon>
        <taxon>Ascomycota</taxon>
        <taxon>Pezizomycotina</taxon>
        <taxon>Pezizomycetes</taxon>
        <taxon>Pezizales</taxon>
        <taxon>Morchellaceae</taxon>
        <taxon>Morchella</taxon>
    </lineage>
</organism>
<feature type="compositionally biased region" description="Low complexity" evidence="1">
    <location>
        <begin position="12"/>
        <end position="22"/>
    </location>
</feature>
<feature type="compositionally biased region" description="Acidic residues" evidence="1">
    <location>
        <begin position="568"/>
        <end position="584"/>
    </location>
</feature>
<dbReference type="STRING" id="1392247.A0A3N4LBG4"/>
<dbReference type="SUPFAM" id="SSF81383">
    <property type="entry name" value="F-box domain"/>
    <property type="match status" value="1"/>
</dbReference>
<dbReference type="InterPro" id="IPR032675">
    <property type="entry name" value="LRR_dom_sf"/>
</dbReference>
<dbReference type="AlphaFoldDB" id="A0A3N4LBG4"/>
<feature type="domain" description="F-box/LRR-repeat protein 15-like leucin rich repeat" evidence="3">
    <location>
        <begin position="213"/>
        <end position="438"/>
    </location>
</feature>
<dbReference type="SMART" id="SM00367">
    <property type="entry name" value="LRR_CC"/>
    <property type="match status" value="12"/>
</dbReference>
<dbReference type="InParanoid" id="A0A3N4LBG4"/>
<evidence type="ECO:0000313" key="4">
    <source>
        <dbReference type="EMBL" id="RPB15345.1"/>
    </source>
</evidence>
<evidence type="ECO:0000259" key="2">
    <source>
        <dbReference type="Pfam" id="PF12937"/>
    </source>
</evidence>
<sequence>MARSRPEPVIVSASTSSSSSSSPEHFTCNDDGSNDFVMVPDDNVSLAALTEFRNMTVSPTDKLTVTHKQLSHQNIQHVSSTPPVYRLPPELLIAIFSKVSSVVDLRSCMLVSRQWANCSVELLWHRPSFDEFIKYQNMVKAVEDVNATYKYAQLIKRLNLTTIAGKISDGSMEPLVKCTKLERLTLTNCLHLTDLPLQKIFDNNPRIQALDLSQLHSITDNALLAVAKNCPRLQGLNIAGCKRVTDASLIPLSERCKSLRRLKLNECNFITNAAVASLAAHCSQLLEIDLYKCHNITDEAIGHLFTQLRQLRELRLAYCDLLTDDAFLQLPTRTYDFLRILDLTGCELLTDEAVNKIVTAAPRLRNLVLAKCRNITDKAVTHSVIKLGKNLHYLHLGHCQHLTDRAVQTLVRYCNRIRYIDLACCTHLTDQSVSHLAGLPKLRRIGLVKCQNITDYSIQTLLKGSKDMPCPLERVHLSYCTNLTVDGIHELITNCQRLTHLSLTGVDVFYRRKDFTQFCRPPPDEFNEHQREVFCVFSGSGVGKLRNYLNAQKAHSEGTPNLDQNYYVDDEDNQDMDEELEEVD</sequence>
<dbReference type="EMBL" id="ML119113">
    <property type="protein sequence ID" value="RPB15345.1"/>
    <property type="molecule type" value="Genomic_DNA"/>
</dbReference>
<evidence type="ECO:0000256" key="1">
    <source>
        <dbReference type="SAM" id="MobiDB-lite"/>
    </source>
</evidence>
<keyword evidence="5" id="KW-1185">Reference proteome</keyword>
<dbReference type="GO" id="GO:0019005">
    <property type="term" value="C:SCF ubiquitin ligase complex"/>
    <property type="evidence" value="ECO:0007669"/>
    <property type="project" value="TreeGrafter"/>
</dbReference>
<dbReference type="OrthoDB" id="10257471at2759"/>
<gene>
    <name evidence="4" type="ORF">P167DRAFT_425501</name>
</gene>
<dbReference type="InterPro" id="IPR057207">
    <property type="entry name" value="FBXL15_LRR"/>
</dbReference>
<evidence type="ECO:0000259" key="3">
    <source>
        <dbReference type="Pfam" id="PF25372"/>
    </source>
</evidence>
<dbReference type="Pfam" id="PF12937">
    <property type="entry name" value="F-box-like"/>
    <property type="match status" value="1"/>
</dbReference>
<dbReference type="InterPro" id="IPR006553">
    <property type="entry name" value="Leu-rich_rpt_Cys-con_subtyp"/>
</dbReference>
<feature type="region of interest" description="Disordered" evidence="1">
    <location>
        <begin position="555"/>
        <end position="584"/>
    </location>
</feature>
<dbReference type="SUPFAM" id="SSF52047">
    <property type="entry name" value="RNI-like"/>
    <property type="match status" value="1"/>
</dbReference>
<name>A0A3N4LBG4_9PEZI</name>
<dbReference type="InterPro" id="IPR001810">
    <property type="entry name" value="F-box_dom"/>
</dbReference>
<accession>A0A3N4LBG4</accession>
<dbReference type="InterPro" id="IPR036047">
    <property type="entry name" value="F-box-like_dom_sf"/>
</dbReference>
<dbReference type="Gene3D" id="3.80.10.10">
    <property type="entry name" value="Ribonuclease Inhibitor"/>
    <property type="match status" value="2"/>
</dbReference>
<dbReference type="GO" id="GO:0031146">
    <property type="term" value="P:SCF-dependent proteasomal ubiquitin-dependent protein catabolic process"/>
    <property type="evidence" value="ECO:0007669"/>
    <property type="project" value="TreeGrafter"/>
</dbReference>
<proteinExistence type="predicted"/>